<evidence type="ECO:0000259" key="5">
    <source>
        <dbReference type="PROSITE" id="PS50835"/>
    </source>
</evidence>
<reference evidence="6 7" key="1">
    <citation type="submission" date="2023-05" db="EMBL/GenBank/DDBJ databases">
        <title>B98-5 Cell Line De Novo Hybrid Assembly: An Optical Mapping Approach.</title>
        <authorList>
            <person name="Kananen K."/>
            <person name="Auerbach J.A."/>
            <person name="Kautto E."/>
            <person name="Blachly J.S."/>
        </authorList>
    </citation>
    <scope>NUCLEOTIDE SEQUENCE [LARGE SCALE GENOMIC DNA]</scope>
    <source>
        <strain evidence="6">B95-8</strain>
        <tissue evidence="6">Cell line</tissue>
    </source>
</reference>
<evidence type="ECO:0000256" key="1">
    <source>
        <dbReference type="ARBA" id="ARBA00004370"/>
    </source>
</evidence>
<keyword evidence="7" id="KW-1185">Reference proteome</keyword>
<comment type="subcellular location">
    <subcellularLocation>
        <location evidence="1">Membrane</location>
    </subcellularLocation>
</comment>
<dbReference type="PANTHER" id="PTHR12080">
    <property type="entry name" value="SIGNALING LYMPHOCYTIC ACTIVATION MOLECULE"/>
    <property type="match status" value="1"/>
</dbReference>
<keyword evidence="2" id="KW-0732">Signal</keyword>
<evidence type="ECO:0000256" key="3">
    <source>
        <dbReference type="ARBA" id="ARBA00023136"/>
    </source>
</evidence>
<dbReference type="Gene3D" id="2.60.40.10">
    <property type="entry name" value="Immunoglobulins"/>
    <property type="match status" value="1"/>
</dbReference>
<evidence type="ECO:0000256" key="4">
    <source>
        <dbReference type="ARBA" id="ARBA00023180"/>
    </source>
</evidence>
<sequence>AVPRPVVQVFIAVGEDAQPPKTCQAFLSCWAPNISEITYSWRREATVDFGTEPHSLFTDGQVLSVSLGPEDRGVAYSCIVSNPVSWDLATVTPWESCHHDAGMLRASSQWLRAYEASGPPLTPPLHVQHQGRPPTKMCCWWQCPSHCS</sequence>
<accession>A0ABQ9TIX1</accession>
<gene>
    <name evidence="6" type="primary">SLAMF8_2</name>
    <name evidence="6" type="ORF">P7K49_037538</name>
</gene>
<evidence type="ECO:0000256" key="2">
    <source>
        <dbReference type="ARBA" id="ARBA00022729"/>
    </source>
</evidence>
<protein>
    <submittedName>
        <fullName evidence="6">SLAM member 8</fullName>
    </submittedName>
</protein>
<keyword evidence="4" id="KW-0325">Glycoprotein</keyword>
<dbReference type="EMBL" id="JASSZA010000022">
    <property type="protein sequence ID" value="KAK2084505.1"/>
    <property type="molecule type" value="Genomic_DNA"/>
</dbReference>
<dbReference type="SUPFAM" id="SSF48726">
    <property type="entry name" value="Immunoglobulin"/>
    <property type="match status" value="1"/>
</dbReference>
<keyword evidence="3" id="KW-0472">Membrane</keyword>
<dbReference type="Proteomes" id="UP001266305">
    <property type="component" value="Unassembled WGS sequence"/>
</dbReference>
<comment type="caution">
    <text evidence="6">The sequence shown here is derived from an EMBL/GenBank/DDBJ whole genome shotgun (WGS) entry which is preliminary data.</text>
</comment>
<evidence type="ECO:0000313" key="7">
    <source>
        <dbReference type="Proteomes" id="UP001266305"/>
    </source>
</evidence>
<proteinExistence type="predicted"/>
<name>A0ABQ9TIX1_SAGOE</name>
<feature type="domain" description="Ig-like" evidence="5">
    <location>
        <begin position="3"/>
        <end position="92"/>
    </location>
</feature>
<dbReference type="PROSITE" id="PS50835">
    <property type="entry name" value="IG_LIKE"/>
    <property type="match status" value="1"/>
</dbReference>
<dbReference type="InterPro" id="IPR015631">
    <property type="entry name" value="CD2/SLAM_rcpt"/>
</dbReference>
<organism evidence="6 7">
    <name type="scientific">Saguinus oedipus</name>
    <name type="common">Cotton-top tamarin</name>
    <name type="synonym">Oedipomidas oedipus</name>
    <dbReference type="NCBI Taxonomy" id="9490"/>
    <lineage>
        <taxon>Eukaryota</taxon>
        <taxon>Metazoa</taxon>
        <taxon>Chordata</taxon>
        <taxon>Craniata</taxon>
        <taxon>Vertebrata</taxon>
        <taxon>Euteleostomi</taxon>
        <taxon>Mammalia</taxon>
        <taxon>Eutheria</taxon>
        <taxon>Euarchontoglires</taxon>
        <taxon>Primates</taxon>
        <taxon>Haplorrhini</taxon>
        <taxon>Platyrrhini</taxon>
        <taxon>Cebidae</taxon>
        <taxon>Callitrichinae</taxon>
        <taxon>Saguinus</taxon>
    </lineage>
</organism>
<evidence type="ECO:0000313" key="6">
    <source>
        <dbReference type="EMBL" id="KAK2084505.1"/>
    </source>
</evidence>
<feature type="non-terminal residue" evidence="6">
    <location>
        <position position="1"/>
    </location>
</feature>
<dbReference type="InterPro" id="IPR013783">
    <property type="entry name" value="Ig-like_fold"/>
</dbReference>
<dbReference type="PANTHER" id="PTHR12080:SF92">
    <property type="entry name" value="SLAM FAMILY MEMBER 8"/>
    <property type="match status" value="1"/>
</dbReference>
<dbReference type="InterPro" id="IPR007110">
    <property type="entry name" value="Ig-like_dom"/>
</dbReference>
<dbReference type="InterPro" id="IPR036179">
    <property type="entry name" value="Ig-like_dom_sf"/>
</dbReference>